<dbReference type="HOGENOM" id="CLU_1014255_0_0_6"/>
<dbReference type="PRINTS" id="PR00081">
    <property type="entry name" value="GDHRDH"/>
</dbReference>
<dbReference type="InterPro" id="IPR050259">
    <property type="entry name" value="SDR"/>
</dbReference>
<accession>Q0VPH1</accession>
<keyword evidence="3" id="KW-1185">Reference proteome</keyword>
<comment type="similarity">
    <text evidence="1">Belongs to the short-chain dehydrogenases/reductases (SDR) family.</text>
</comment>
<protein>
    <submittedName>
        <fullName evidence="2">Oxidoreductase, short chain dehydrogenase/reductase family</fullName>
        <ecNumber evidence="2">1.1.1.30</ecNumber>
    </submittedName>
</protein>
<name>Q0VPH1_ALCBS</name>
<evidence type="ECO:0000313" key="3">
    <source>
        <dbReference type="Proteomes" id="UP000008871"/>
    </source>
</evidence>
<dbReference type="KEGG" id="abo:ABO_1479"/>
<dbReference type="AlphaFoldDB" id="Q0VPH1"/>
<dbReference type="GO" id="GO:0003858">
    <property type="term" value="F:3-hydroxybutyrate dehydrogenase activity"/>
    <property type="evidence" value="ECO:0007669"/>
    <property type="project" value="UniProtKB-EC"/>
</dbReference>
<organism evidence="2 3">
    <name type="scientific">Alcanivorax borkumensis (strain ATCC 700651 / DSM 11573 / NCIMB 13689 / SK2)</name>
    <dbReference type="NCBI Taxonomy" id="393595"/>
    <lineage>
        <taxon>Bacteria</taxon>
        <taxon>Pseudomonadati</taxon>
        <taxon>Pseudomonadota</taxon>
        <taxon>Gammaproteobacteria</taxon>
        <taxon>Oceanospirillales</taxon>
        <taxon>Alcanivoracaceae</taxon>
        <taxon>Alcanivorax</taxon>
    </lineage>
</organism>
<dbReference type="PANTHER" id="PTHR42879:SF2">
    <property type="entry name" value="3-OXOACYL-[ACYL-CARRIER-PROTEIN] REDUCTASE FABG"/>
    <property type="match status" value="1"/>
</dbReference>
<reference evidence="2 3" key="1">
    <citation type="journal article" date="2006" name="Nat. Biotechnol.">
        <title>Genome sequence of the ubiquitous hydrocarbon-degrading marine bacterium Alcanivorax borkumensis.</title>
        <authorList>
            <person name="Schneiker S."/>
            <person name="Martins dos Santos V.A.P."/>
            <person name="Bartels D."/>
            <person name="Bekel T."/>
            <person name="Brecht M."/>
            <person name="Buhrmester J."/>
            <person name="Chernikova T.N."/>
            <person name="Denaro R."/>
            <person name="Ferrer M."/>
            <person name="Gertler C."/>
            <person name="Goesmann A."/>
            <person name="Golyshina O.V."/>
            <person name="Kaminski F."/>
            <person name="Khachane A.N."/>
            <person name="Lang S."/>
            <person name="Linke B."/>
            <person name="McHardy A.C."/>
            <person name="Meyer F."/>
            <person name="Nechitaylo T."/>
            <person name="Puehler A."/>
            <person name="Regenhardt D."/>
            <person name="Rupp O."/>
            <person name="Sabirova J.S."/>
            <person name="Selbitschka W."/>
            <person name="Yakimov M.M."/>
            <person name="Timmis K.N."/>
            <person name="Vorhoelter F.-J."/>
            <person name="Weidner S."/>
            <person name="Kaiser O."/>
            <person name="Golyshin P.N."/>
        </authorList>
    </citation>
    <scope>NUCLEOTIDE SEQUENCE [LARGE SCALE GENOMIC DNA]</scope>
    <source>
        <strain evidence="3">ATCC 700651 / DSM 11573 / NCIMB 13689 / SK2</strain>
    </source>
</reference>
<dbReference type="Gene3D" id="3.40.50.720">
    <property type="entry name" value="NAD(P)-binding Rossmann-like Domain"/>
    <property type="match status" value="1"/>
</dbReference>
<dbReference type="OrthoDB" id="4690547at2"/>
<dbReference type="InterPro" id="IPR036291">
    <property type="entry name" value="NAD(P)-bd_dom_sf"/>
</dbReference>
<dbReference type="InterPro" id="IPR002347">
    <property type="entry name" value="SDR_fam"/>
</dbReference>
<dbReference type="eggNOG" id="COG1028">
    <property type="taxonomic scope" value="Bacteria"/>
</dbReference>
<dbReference type="STRING" id="393595.ABO_1479"/>
<dbReference type="Pfam" id="PF00106">
    <property type="entry name" value="adh_short"/>
    <property type="match status" value="1"/>
</dbReference>
<dbReference type="SUPFAM" id="SSF51735">
    <property type="entry name" value="NAD(P)-binding Rossmann-fold domains"/>
    <property type="match status" value="1"/>
</dbReference>
<dbReference type="Proteomes" id="UP000008871">
    <property type="component" value="Chromosome"/>
</dbReference>
<dbReference type="EMBL" id="AM286690">
    <property type="protein sequence ID" value="CAL16927.1"/>
    <property type="molecule type" value="Genomic_DNA"/>
</dbReference>
<evidence type="ECO:0000256" key="1">
    <source>
        <dbReference type="ARBA" id="ARBA00006484"/>
    </source>
</evidence>
<dbReference type="PANTHER" id="PTHR42879">
    <property type="entry name" value="3-OXOACYL-(ACYL-CARRIER-PROTEIN) REDUCTASE"/>
    <property type="match status" value="1"/>
</dbReference>
<keyword evidence="2" id="KW-0560">Oxidoreductase</keyword>
<dbReference type="RefSeq" id="WP_011588760.1">
    <property type="nucleotide sequence ID" value="NC_008260.1"/>
</dbReference>
<gene>
    <name evidence="2" type="ordered locus">ABO_1479</name>
</gene>
<proteinExistence type="inferred from homology"/>
<evidence type="ECO:0000313" key="2">
    <source>
        <dbReference type="EMBL" id="CAL16927.1"/>
    </source>
</evidence>
<sequence length="274" mass="30006">MKQSPTLLITRGCTPLGLALAQAAAGHYRIAIASDDTHTGNALCRRLHEDGHEALFIETIAGEVRDIQRAVNRVLSRWQQLDVVVNLPGNMLVGPFEAAQTQQWQTLASQQLMQVVNSSQSALTAMKKQGYGSIINVVPDCGLLPGPLTSASSATYAAIIALTESLNSELANSPVNARAVALPLYQEQAEQLDATDPLSQARFKRKTRDSLNTAASLSGDILAMLKTPEATALHTPCASTRAQWRLKRWFTKRWDKKMQQRGRRYRRKGTGESS</sequence>
<dbReference type="EC" id="1.1.1.30" evidence="2"/>